<dbReference type="EMBL" id="LAQT01000010">
    <property type="protein sequence ID" value="KPC52167.1"/>
    <property type="molecule type" value="Genomic_DNA"/>
</dbReference>
<evidence type="ECO:0000256" key="1">
    <source>
        <dbReference type="SAM" id="Coils"/>
    </source>
</evidence>
<evidence type="ECO:0008006" key="4">
    <source>
        <dbReference type="Google" id="ProtNLM"/>
    </source>
</evidence>
<protein>
    <recommendedName>
        <fullName evidence="4">Cell division protein ZapB</fullName>
    </recommendedName>
</protein>
<dbReference type="AlphaFoldDB" id="A0A0N1JSQ0"/>
<dbReference type="Gene3D" id="1.20.5.340">
    <property type="match status" value="1"/>
</dbReference>
<reference evidence="2 3" key="1">
    <citation type="submission" date="2015-07" db="EMBL/GenBank/DDBJ databases">
        <title>Draft genome sequence of the Amantichitinum ursilacus IGB-41, a new chitin-degrading bacterium.</title>
        <authorList>
            <person name="Kirstahler P."/>
            <person name="Guenther M."/>
            <person name="Grumaz C."/>
            <person name="Rupp S."/>
            <person name="Zibek S."/>
            <person name="Sohn K."/>
        </authorList>
    </citation>
    <scope>NUCLEOTIDE SEQUENCE [LARGE SCALE GENOMIC DNA]</scope>
    <source>
        <strain evidence="2 3">IGB-41</strain>
    </source>
</reference>
<keyword evidence="3" id="KW-1185">Reference proteome</keyword>
<keyword evidence="1" id="KW-0175">Coiled coil</keyword>
<dbReference type="RefSeq" id="WP_053938421.1">
    <property type="nucleotide sequence ID" value="NZ_LAQT01000010.1"/>
</dbReference>
<sequence length="66" mass="7341">MDAELANLEEKIQQLAQLCGSLRGENRQLRQDVLALRQQNQVLLDKVDGAKLRVASLLATLPEDEA</sequence>
<comment type="caution">
    <text evidence="2">The sequence shown here is derived from an EMBL/GenBank/DDBJ whole genome shotgun (WGS) entry which is preliminary data.</text>
</comment>
<proteinExistence type="predicted"/>
<evidence type="ECO:0000313" key="3">
    <source>
        <dbReference type="Proteomes" id="UP000037939"/>
    </source>
</evidence>
<organism evidence="2 3">
    <name type="scientific">Amantichitinum ursilacus</name>
    <dbReference type="NCBI Taxonomy" id="857265"/>
    <lineage>
        <taxon>Bacteria</taxon>
        <taxon>Pseudomonadati</taxon>
        <taxon>Pseudomonadota</taxon>
        <taxon>Betaproteobacteria</taxon>
        <taxon>Neisseriales</taxon>
        <taxon>Chitinibacteraceae</taxon>
        <taxon>Amantichitinum</taxon>
    </lineage>
</organism>
<accession>A0A0N1JSQ0</accession>
<evidence type="ECO:0000313" key="2">
    <source>
        <dbReference type="EMBL" id="KPC52167.1"/>
    </source>
</evidence>
<dbReference type="STRING" id="857265.WG78_13945"/>
<dbReference type="PATRIC" id="fig|857265.3.peg.2869"/>
<feature type="coiled-coil region" evidence="1">
    <location>
        <begin position="5"/>
        <end position="46"/>
    </location>
</feature>
<name>A0A0N1JSQ0_9NEIS</name>
<dbReference type="OrthoDB" id="9135331at2"/>
<gene>
    <name evidence="2" type="ORF">WG78_13945</name>
</gene>
<dbReference type="Proteomes" id="UP000037939">
    <property type="component" value="Unassembled WGS sequence"/>
</dbReference>